<protein>
    <submittedName>
        <fullName evidence="2">Uncharacterized protein</fullName>
    </submittedName>
</protein>
<gene>
    <name evidence="2" type="ORF">M878_01950</name>
</gene>
<evidence type="ECO:0000313" key="3">
    <source>
        <dbReference type="Proteomes" id="UP000017984"/>
    </source>
</evidence>
<keyword evidence="3" id="KW-1185">Reference proteome</keyword>
<dbReference type="EMBL" id="AWQX01000009">
    <property type="protein sequence ID" value="EST36472.1"/>
    <property type="molecule type" value="Genomic_DNA"/>
</dbReference>
<feature type="region of interest" description="Disordered" evidence="1">
    <location>
        <begin position="92"/>
        <end position="136"/>
    </location>
</feature>
<evidence type="ECO:0000313" key="2">
    <source>
        <dbReference type="EMBL" id="EST36472.1"/>
    </source>
</evidence>
<sequence length="136" mass="14028">MSQPEQPDHAAARAQLSLGIAAARNLATITKTVPQMQGISSRWLLRMLPWVEAKGGTYRVNRCLVYEVGDGRVRFVQEGAAVKVVPAELGELPLLQPGDGAGPAGPAPRGRPATSFGPGSGGNGSTSDHKGACGLS</sequence>
<dbReference type="HOGENOM" id="CLU_1874329_0_0_11"/>
<comment type="caution">
    <text evidence="2">The sequence shown here is derived from an EMBL/GenBank/DDBJ whole genome shotgun (WGS) entry which is preliminary data.</text>
</comment>
<accession>V6KWG0</accession>
<dbReference type="STRING" id="1352936.M878_01950"/>
<organism evidence="2 3">
    <name type="scientific">Streptomyces roseochromogenus subsp. oscitans DS 12.976</name>
    <dbReference type="NCBI Taxonomy" id="1352936"/>
    <lineage>
        <taxon>Bacteria</taxon>
        <taxon>Bacillati</taxon>
        <taxon>Actinomycetota</taxon>
        <taxon>Actinomycetes</taxon>
        <taxon>Kitasatosporales</taxon>
        <taxon>Streptomycetaceae</taxon>
        <taxon>Streptomyces</taxon>
    </lineage>
</organism>
<evidence type="ECO:0000256" key="1">
    <source>
        <dbReference type="SAM" id="MobiDB-lite"/>
    </source>
</evidence>
<reference evidence="2 3" key="1">
    <citation type="journal article" date="2014" name="Genome Announc.">
        <title>Draft Genome Sequence of Streptomyces roseochromogenes subsp. oscitans DS 12.976, Producer of the Aminocoumarin Antibiotic Clorobiocin.</title>
        <authorList>
            <person name="Ruckert C."/>
            <person name="Kalinowski J."/>
            <person name="Heide L."/>
            <person name="Apel A.K."/>
        </authorList>
    </citation>
    <scope>NUCLEOTIDE SEQUENCE [LARGE SCALE GENOMIC DNA]</scope>
    <source>
        <strain evidence="2 3">DS 12.976</strain>
    </source>
</reference>
<dbReference type="AlphaFoldDB" id="V6KWG0"/>
<proteinExistence type="predicted"/>
<dbReference type="Proteomes" id="UP000017984">
    <property type="component" value="Chromosome"/>
</dbReference>
<dbReference type="PATRIC" id="fig|1352936.5.peg.435"/>
<name>V6KWG0_STRRC</name>
<feature type="compositionally biased region" description="Basic and acidic residues" evidence="1">
    <location>
        <begin position="127"/>
        <end position="136"/>
    </location>
</feature>